<protein>
    <submittedName>
        <fullName evidence="1">Uncharacterized protein</fullName>
    </submittedName>
</protein>
<gene>
    <name evidence="1" type="ORF">Tci_930425</name>
</gene>
<comment type="caution">
    <text evidence="1">The sequence shown here is derived from an EMBL/GenBank/DDBJ whole genome shotgun (WGS) entry which is preliminary data.</text>
</comment>
<evidence type="ECO:0000313" key="1">
    <source>
        <dbReference type="EMBL" id="GFD58456.1"/>
    </source>
</evidence>
<feature type="non-terminal residue" evidence="1">
    <location>
        <position position="1"/>
    </location>
</feature>
<proteinExistence type="predicted"/>
<accession>A0A699XKV9</accession>
<name>A0A699XKV9_TANCI</name>
<dbReference type="AlphaFoldDB" id="A0A699XKV9"/>
<feature type="non-terminal residue" evidence="1">
    <location>
        <position position="85"/>
    </location>
</feature>
<sequence>LALKTANGESHLRVAVDLTDTGTEQPSPDRFRNAIAQMEARLVLSKPMISDLATLQANLAGQTDPAAIAEQAKAAGDMVGAMAVM</sequence>
<dbReference type="EMBL" id="BKCJ011853308">
    <property type="protein sequence ID" value="GFD58456.1"/>
    <property type="molecule type" value="Genomic_DNA"/>
</dbReference>
<dbReference type="InterPro" id="IPR010352">
    <property type="entry name" value="DUF945"/>
</dbReference>
<reference evidence="1" key="1">
    <citation type="journal article" date="2019" name="Sci. Rep.">
        <title>Draft genome of Tanacetum cinerariifolium, the natural source of mosquito coil.</title>
        <authorList>
            <person name="Yamashiro T."/>
            <person name="Shiraishi A."/>
            <person name="Satake H."/>
            <person name="Nakayama K."/>
        </authorList>
    </citation>
    <scope>NUCLEOTIDE SEQUENCE</scope>
</reference>
<organism evidence="1">
    <name type="scientific">Tanacetum cinerariifolium</name>
    <name type="common">Dalmatian daisy</name>
    <name type="synonym">Chrysanthemum cinerariifolium</name>
    <dbReference type="NCBI Taxonomy" id="118510"/>
    <lineage>
        <taxon>Eukaryota</taxon>
        <taxon>Viridiplantae</taxon>
        <taxon>Streptophyta</taxon>
        <taxon>Embryophyta</taxon>
        <taxon>Tracheophyta</taxon>
        <taxon>Spermatophyta</taxon>
        <taxon>Magnoliopsida</taxon>
        <taxon>eudicotyledons</taxon>
        <taxon>Gunneridae</taxon>
        <taxon>Pentapetalae</taxon>
        <taxon>asterids</taxon>
        <taxon>campanulids</taxon>
        <taxon>Asterales</taxon>
        <taxon>Asteraceae</taxon>
        <taxon>Asteroideae</taxon>
        <taxon>Anthemideae</taxon>
        <taxon>Anthemidinae</taxon>
        <taxon>Tanacetum</taxon>
    </lineage>
</organism>
<dbReference type="Pfam" id="PF06097">
    <property type="entry name" value="DUF945"/>
    <property type="match status" value="1"/>
</dbReference>